<keyword evidence="3" id="KW-1185">Reference proteome</keyword>
<dbReference type="Pfam" id="PF10090">
    <property type="entry name" value="HPTransfase"/>
    <property type="match status" value="1"/>
</dbReference>
<dbReference type="GO" id="GO:0016740">
    <property type="term" value="F:transferase activity"/>
    <property type="evidence" value="ECO:0007669"/>
    <property type="project" value="UniProtKB-KW"/>
</dbReference>
<comment type="caution">
    <text evidence="2">The sequence shown here is derived from an EMBL/GenBank/DDBJ whole genome shotgun (WGS) entry which is preliminary data.</text>
</comment>
<dbReference type="InterPro" id="IPR018762">
    <property type="entry name" value="ChpT_C"/>
</dbReference>
<evidence type="ECO:0000313" key="2">
    <source>
        <dbReference type="EMBL" id="MBB3934446.1"/>
    </source>
</evidence>
<dbReference type="RefSeq" id="WP_090958311.1">
    <property type="nucleotide sequence ID" value="NZ_FOOA01000001.1"/>
</dbReference>
<evidence type="ECO:0000313" key="3">
    <source>
        <dbReference type="Proteomes" id="UP000531216"/>
    </source>
</evidence>
<name>A0A7W6BM67_9HYPH</name>
<dbReference type="Proteomes" id="UP000531216">
    <property type="component" value="Unassembled WGS sequence"/>
</dbReference>
<accession>A0A7W6BM67</accession>
<dbReference type="InterPro" id="IPR036890">
    <property type="entry name" value="HATPase_C_sf"/>
</dbReference>
<dbReference type="AlphaFoldDB" id="A0A7W6BM67"/>
<dbReference type="OrthoDB" id="9803702at2"/>
<dbReference type="Gene3D" id="3.30.565.10">
    <property type="entry name" value="Histidine kinase-like ATPase, C-terminal domain"/>
    <property type="match status" value="1"/>
</dbReference>
<protein>
    <submittedName>
        <fullName evidence="2">Histidine phosphotransferase ChpT</fullName>
    </submittedName>
</protein>
<gene>
    <name evidence="2" type="ORF">GGR05_000557</name>
</gene>
<dbReference type="Gene3D" id="1.10.287.130">
    <property type="match status" value="1"/>
</dbReference>
<dbReference type="NCBIfam" id="NF046018">
    <property type="entry name" value="HisPtaseChptBrucRhz"/>
    <property type="match status" value="1"/>
</dbReference>
<reference evidence="2 3" key="1">
    <citation type="submission" date="2020-08" db="EMBL/GenBank/DDBJ databases">
        <title>Genomic Encyclopedia of Type Strains, Phase IV (KMG-IV): sequencing the most valuable type-strain genomes for metagenomic binning, comparative biology and taxonomic classification.</title>
        <authorList>
            <person name="Goeker M."/>
        </authorList>
    </citation>
    <scope>NUCLEOTIDE SEQUENCE [LARGE SCALE GENOMIC DNA]</scope>
    <source>
        <strain evidence="2 3">DSM 25024</strain>
    </source>
</reference>
<feature type="domain" description="Histidine phosphotransferase ChpT C-terminal" evidence="1">
    <location>
        <begin position="82"/>
        <end position="202"/>
    </location>
</feature>
<organism evidence="2 3">
    <name type="scientific">Aureimonas phyllosphaerae</name>
    <dbReference type="NCBI Taxonomy" id="1166078"/>
    <lineage>
        <taxon>Bacteria</taxon>
        <taxon>Pseudomonadati</taxon>
        <taxon>Pseudomonadota</taxon>
        <taxon>Alphaproteobacteria</taxon>
        <taxon>Hyphomicrobiales</taxon>
        <taxon>Aurantimonadaceae</taxon>
        <taxon>Aureimonas</taxon>
    </lineage>
</organism>
<evidence type="ECO:0000259" key="1">
    <source>
        <dbReference type="Pfam" id="PF10090"/>
    </source>
</evidence>
<proteinExistence type="predicted"/>
<dbReference type="EMBL" id="JACIDO010000001">
    <property type="protein sequence ID" value="MBB3934446.1"/>
    <property type="molecule type" value="Genomic_DNA"/>
</dbReference>
<sequence>MTNLPALSAPDLAALLASRLCHDIISPVGAIQSGLELLDDMPDDPESMALVRSSTKSAVAKLQFARIAYGASGSSTAQIDMGDARTVAEGWMAFEKANLQWSGERAYVPKNIAKLVLNLLVVANASVPRGREVEVVIEQLEPVARFTITSRGKPLRVPAKFRELLAGEATPESIDAHGIQPYYALLLAREAKLAVTLEQTDEEAVFRVAPIAEAAEPADADETVAIDGSR</sequence>
<keyword evidence="2" id="KW-0808">Transferase</keyword>